<dbReference type="Pfam" id="PF22335">
    <property type="entry name" value="Cas10-Cmr2_palm2"/>
    <property type="match status" value="1"/>
</dbReference>
<dbReference type="NCBIfam" id="TIGR02577">
    <property type="entry name" value="cas_TM1794_Cmr2"/>
    <property type="match status" value="1"/>
</dbReference>
<keyword evidence="3" id="KW-1133">Transmembrane helix</keyword>
<feature type="transmembrane region" description="Helical" evidence="3">
    <location>
        <begin position="31"/>
        <end position="50"/>
    </location>
</feature>
<dbReference type="GO" id="GO:0000166">
    <property type="term" value="F:nucleotide binding"/>
    <property type="evidence" value="ECO:0007669"/>
    <property type="project" value="UniProtKB-KW"/>
</dbReference>
<evidence type="ECO:0000256" key="3">
    <source>
        <dbReference type="SAM" id="Phobius"/>
    </source>
</evidence>
<evidence type="ECO:0000313" key="6">
    <source>
        <dbReference type="Proteomes" id="UP001236239"/>
    </source>
</evidence>
<comment type="caution">
    <text evidence="5">The sequence shown here is derived from an EMBL/GenBank/DDBJ whole genome shotgun (WGS) entry which is preliminary data.</text>
</comment>
<dbReference type="Proteomes" id="UP001236239">
    <property type="component" value="Unassembled WGS sequence"/>
</dbReference>
<dbReference type="InterPro" id="IPR038242">
    <property type="entry name" value="Cmr2_N"/>
</dbReference>
<keyword evidence="2" id="KW-0051">Antiviral defense</keyword>
<accession>A0AAJ6NZQ7</accession>
<evidence type="ECO:0000256" key="2">
    <source>
        <dbReference type="ARBA" id="ARBA00023118"/>
    </source>
</evidence>
<evidence type="ECO:0000259" key="4">
    <source>
        <dbReference type="PROSITE" id="PS50887"/>
    </source>
</evidence>
<organism evidence="5 6">
    <name type="scientific">Phocoenobacter skyensis</name>
    <dbReference type="NCBI Taxonomy" id="97481"/>
    <lineage>
        <taxon>Bacteria</taxon>
        <taxon>Pseudomonadati</taxon>
        <taxon>Pseudomonadota</taxon>
        <taxon>Gammaproteobacteria</taxon>
        <taxon>Pasteurellales</taxon>
        <taxon>Pasteurellaceae</taxon>
        <taxon>Phocoenobacter</taxon>
    </lineage>
</organism>
<reference evidence="5" key="1">
    <citation type="journal article" date="2023" name="Front. Microbiol.">
        <title>Phylogeography and host specificity of Pasteurellaceae pathogenic to sea-farmed fish in the north-east Atlantic.</title>
        <authorList>
            <person name="Gulla S."/>
            <person name="Colquhoun D.J."/>
            <person name="Olsen A.B."/>
            <person name="Spilsberg B."/>
            <person name="Lagesen K."/>
            <person name="Aakesson C.P."/>
            <person name="Strom S."/>
            <person name="Manji F."/>
            <person name="Birkbeck T.H."/>
            <person name="Nilsen H.K."/>
        </authorList>
    </citation>
    <scope>NUCLEOTIDE SEQUENCE</scope>
    <source>
        <strain evidence="5">TW16_20</strain>
    </source>
</reference>
<dbReference type="Gene3D" id="3.30.70.270">
    <property type="match status" value="1"/>
</dbReference>
<dbReference type="InterPro" id="IPR024615">
    <property type="entry name" value="CRISPR-assoc_Cmr2_N"/>
</dbReference>
<dbReference type="InterPro" id="IPR013407">
    <property type="entry name" value="CRISPR-assoc_prot_Cmr2"/>
</dbReference>
<dbReference type="AlphaFoldDB" id="A0AAJ6NZQ7"/>
<feature type="domain" description="GGDEF" evidence="4">
    <location>
        <begin position="429"/>
        <end position="568"/>
    </location>
</feature>
<keyword evidence="3" id="KW-0812">Transmembrane</keyword>
<dbReference type="Gene3D" id="3.30.70.2220">
    <property type="entry name" value="CRISPR-Cas system, Cmr2 subunit, D1 domain, cysteine cluster"/>
    <property type="match status" value="1"/>
</dbReference>
<dbReference type="InterPro" id="IPR043128">
    <property type="entry name" value="Rev_trsase/Diguanyl_cyclase"/>
</dbReference>
<proteinExistence type="predicted"/>
<protein>
    <submittedName>
        <fullName evidence="5">Type III-B CRISPR-associated protein Cas10/Cmr2</fullName>
    </submittedName>
</protein>
<evidence type="ECO:0000256" key="1">
    <source>
        <dbReference type="ARBA" id="ARBA00022741"/>
    </source>
</evidence>
<gene>
    <name evidence="5" type="primary">cas10</name>
    <name evidence="5" type="ORF">QJU93_00070</name>
</gene>
<keyword evidence="3" id="KW-0472">Membrane</keyword>
<dbReference type="Pfam" id="PF12469">
    <property type="entry name" value="Cmr2_N"/>
    <property type="match status" value="1"/>
</dbReference>
<dbReference type="PROSITE" id="PS50887">
    <property type="entry name" value="GGDEF"/>
    <property type="match status" value="1"/>
</dbReference>
<dbReference type="EMBL" id="JASAYQ010000001">
    <property type="protein sequence ID" value="MDP8171765.1"/>
    <property type="molecule type" value="Genomic_DNA"/>
</dbReference>
<evidence type="ECO:0000313" key="5">
    <source>
        <dbReference type="EMBL" id="MDP8171765.1"/>
    </source>
</evidence>
<name>A0AAJ6NZQ7_9PAST</name>
<dbReference type="RefSeq" id="WP_306373443.1">
    <property type="nucleotide sequence ID" value="NZ_JASAYK010000001.1"/>
</dbReference>
<dbReference type="InterPro" id="IPR000160">
    <property type="entry name" value="GGDEF_dom"/>
</dbReference>
<keyword evidence="1" id="KW-0547">Nucleotide-binding</keyword>
<dbReference type="InterPro" id="IPR054767">
    <property type="entry name" value="Cas10-Cmr2_palm2"/>
</dbReference>
<sequence length="724" mass="83288">MNENNQNKQYFHFTLGPVQSFVGQARRTRDFWAGSFLLSWLSGVAMLSVIKQQRDLVNEELDIDEIILFPKADKQFLTAIEKGCQDDNFAPKQGGIPNRFKAEVHQGFDGSKVVTDVQNAWKALANTIYQYDIEKYKNQLSLERTREIWQEQVENFWEMTWVIVDTIENSSALDRRKNWRIHYLPDQRGIKCSLMGDWQELSGIEGVSKNDNEARKLFWTTVLNSKDKTIADYGENEFLCAMAFIKRRFIQHFNDDFLLTDCKYNTTSEEGYLEKVWGWELKSDVPSVNYIAATNWWANILEKCDKENQDALINFFDIILQIDKGKKLCERNEYNSTIQSIEHAIEKNLYNLTDAMNHVNVIKQRKNPQIREELSGIDGTLFHKNALENPNNFPIRENTDLVKLNPKAEEVAKKLGKLIDTFAIGEPSPFYAILMMDGDSLGKQMSDRNKQGYITRALDAFTNKVEEIVSDNNGFLVYAGGDDVLALLPIEDALNCAVTIRQHYEYCFDEVSIRAKQDNIYIKYSISAAIVYSHINNPLSNALHDIHNLLDKVAKEKTGRNALAVQVCKQSGTVLTWAKPWDTKRLGEEDKETYQRGDTVLDEQNSENRTCVLSSSLEDFQKAEKDNPQFSNRFFYKIRENFALFNSKEDGQESSDKETVLLDINHAIKIMAAEFCRSRGVNKEVSLRDAENFVQPLMRLCRDSQGNIKADAALLIKFLANYSQ</sequence>
<dbReference type="GO" id="GO:0051607">
    <property type="term" value="P:defense response to virus"/>
    <property type="evidence" value="ECO:0007669"/>
    <property type="project" value="UniProtKB-KW"/>
</dbReference>